<dbReference type="KEGG" id="serw:FY030_13040"/>
<dbReference type="PROSITE" id="PS51819">
    <property type="entry name" value="VOC"/>
    <property type="match status" value="1"/>
</dbReference>
<dbReference type="EMBL" id="CP044427">
    <property type="protein sequence ID" value="QFG69505.1"/>
    <property type="molecule type" value="Genomic_DNA"/>
</dbReference>
<accession>A0A5J6V6U9</accession>
<feature type="domain" description="VOC" evidence="1">
    <location>
        <begin position="7"/>
        <end position="133"/>
    </location>
</feature>
<evidence type="ECO:0000313" key="2">
    <source>
        <dbReference type="EMBL" id="QFG69505.1"/>
    </source>
</evidence>
<dbReference type="InterPro" id="IPR037523">
    <property type="entry name" value="VOC_core"/>
</dbReference>
<dbReference type="SUPFAM" id="SSF54593">
    <property type="entry name" value="Glyoxalase/Bleomycin resistance protein/Dihydroxybiphenyl dioxygenase"/>
    <property type="match status" value="1"/>
</dbReference>
<sequence length="153" mass="17031">MDDENQPVLQLRVVVEAEDFDAAVRFYRDLLGLPERIAYAQGADDRVSILEAGRATLEIASPGHKKAIDEIEADGQESQRIRLAFEVTDSKGMTRRLESAGARVVAEPVLTPWQSLNSRLDAPGDLQITLFQETMPEEQLPQLEGFATDAERH</sequence>
<proteinExistence type="predicted"/>
<gene>
    <name evidence="2" type="ORF">FY030_13040</name>
</gene>
<evidence type="ECO:0000313" key="3">
    <source>
        <dbReference type="Proteomes" id="UP000326546"/>
    </source>
</evidence>
<dbReference type="Proteomes" id="UP000326546">
    <property type="component" value="Chromosome"/>
</dbReference>
<keyword evidence="3" id="KW-1185">Reference proteome</keyword>
<dbReference type="OrthoDB" id="956698at2"/>
<dbReference type="AlphaFoldDB" id="A0A5J6V6U9"/>
<reference evidence="2 3" key="1">
    <citation type="submission" date="2019-09" db="EMBL/GenBank/DDBJ databases">
        <title>Serinicoccus pratensis sp. nov., isolated from meadow soil.</title>
        <authorList>
            <person name="Zhang W."/>
        </authorList>
    </citation>
    <scope>NUCLEOTIDE SEQUENCE [LARGE SCALE GENOMIC DNA]</scope>
    <source>
        <strain evidence="2 3">W204</strain>
    </source>
</reference>
<evidence type="ECO:0000259" key="1">
    <source>
        <dbReference type="PROSITE" id="PS51819"/>
    </source>
</evidence>
<dbReference type="Gene3D" id="3.10.180.10">
    <property type="entry name" value="2,3-Dihydroxybiphenyl 1,2-Dioxygenase, domain 1"/>
    <property type="match status" value="1"/>
</dbReference>
<name>A0A5J6V6U9_9MICO</name>
<dbReference type="InterPro" id="IPR029068">
    <property type="entry name" value="Glyas_Bleomycin-R_OHBP_Dase"/>
</dbReference>
<dbReference type="Pfam" id="PF18029">
    <property type="entry name" value="Glyoxalase_6"/>
    <property type="match status" value="1"/>
</dbReference>
<dbReference type="InterPro" id="IPR041581">
    <property type="entry name" value="Glyoxalase_6"/>
</dbReference>
<dbReference type="RefSeq" id="WP_158061882.1">
    <property type="nucleotide sequence ID" value="NZ_CP044427.1"/>
</dbReference>
<protein>
    <submittedName>
        <fullName evidence="2">VOC family protein</fullName>
    </submittedName>
</protein>
<organism evidence="2 3">
    <name type="scientific">Ornithinimicrobium pratense</name>
    <dbReference type="NCBI Taxonomy" id="2593973"/>
    <lineage>
        <taxon>Bacteria</taxon>
        <taxon>Bacillati</taxon>
        <taxon>Actinomycetota</taxon>
        <taxon>Actinomycetes</taxon>
        <taxon>Micrococcales</taxon>
        <taxon>Ornithinimicrobiaceae</taxon>
        <taxon>Ornithinimicrobium</taxon>
    </lineage>
</organism>